<keyword evidence="2" id="KW-1185">Reference proteome</keyword>
<dbReference type="EMBL" id="JAQQDW010000003">
    <property type="protein sequence ID" value="MFM0102400.1"/>
    <property type="molecule type" value="Genomic_DNA"/>
</dbReference>
<reference evidence="1 2" key="1">
    <citation type="journal article" date="2024" name="Chem. Sci.">
        <title>Discovery of megapolipeptins by genome mining of a Burkholderiales bacteria collection.</title>
        <authorList>
            <person name="Paulo B.S."/>
            <person name="Recchia M.J.J."/>
            <person name="Lee S."/>
            <person name="Fergusson C.H."/>
            <person name="Romanowski S.B."/>
            <person name="Hernandez A."/>
            <person name="Krull N."/>
            <person name="Liu D.Y."/>
            <person name="Cavanagh H."/>
            <person name="Bos A."/>
            <person name="Gray C.A."/>
            <person name="Murphy B.T."/>
            <person name="Linington R.G."/>
            <person name="Eustaquio A.S."/>
        </authorList>
    </citation>
    <scope>NUCLEOTIDE SEQUENCE [LARGE SCALE GENOMIC DNA]</scope>
    <source>
        <strain evidence="1 2">RL18-126-BIB-B</strain>
    </source>
</reference>
<name>A0ACC7N5T4_9BURK</name>
<gene>
    <name evidence="1" type="ORF">PQR01_02560</name>
</gene>
<proteinExistence type="predicted"/>
<protein>
    <submittedName>
        <fullName evidence="1">DUF2844 domain-containing protein</fullName>
    </submittedName>
</protein>
<dbReference type="Proteomes" id="UP001629235">
    <property type="component" value="Unassembled WGS sequence"/>
</dbReference>
<evidence type="ECO:0000313" key="2">
    <source>
        <dbReference type="Proteomes" id="UP001629235"/>
    </source>
</evidence>
<comment type="caution">
    <text evidence="1">The sequence shown here is derived from an EMBL/GenBank/DDBJ whole genome shotgun (WGS) entry which is preliminary data.</text>
</comment>
<evidence type="ECO:0000313" key="1">
    <source>
        <dbReference type="EMBL" id="MFM0102400.1"/>
    </source>
</evidence>
<sequence length="182" mass="18232">MWSRVRRAGIVPALLALFCSLSAVQPAQAALGGAPMTPPSDSSVSSRIVQPAASAANSAQGVMRSASSAASSTSASASYTVRETTLGNGTVVREYLAADGAVFGIAWRGPQMPDLNDLLGTYFPQYVAGVKAARAARGGGHGPVSVDQSGLVARSGGHMGAFSGQAWLPSALPAGVSGSDIQ</sequence>
<accession>A0ACC7N5T4</accession>
<organism evidence="1 2">
    <name type="scientific">Paraburkholderia rhynchosiae</name>
    <dbReference type="NCBI Taxonomy" id="487049"/>
    <lineage>
        <taxon>Bacteria</taxon>
        <taxon>Pseudomonadati</taxon>
        <taxon>Pseudomonadota</taxon>
        <taxon>Betaproteobacteria</taxon>
        <taxon>Burkholderiales</taxon>
        <taxon>Burkholderiaceae</taxon>
        <taxon>Paraburkholderia</taxon>
    </lineage>
</organism>